<dbReference type="EMBL" id="HACG01051370">
    <property type="protein sequence ID" value="CEK98241.1"/>
    <property type="molecule type" value="Transcribed_RNA"/>
</dbReference>
<feature type="non-terminal residue" evidence="2">
    <location>
        <position position="95"/>
    </location>
</feature>
<sequence length="95" mass="10508">DPVNTILGDSRKLRVVIINAENGECPQYLGMVSKHTSREDITMSSHGSSLPAALDNRDQIILYHKLSSIPQHPGFDNTYLNTEAEKKTARETSSP</sequence>
<name>A0A0B7C0S9_9EUPU</name>
<feature type="compositionally biased region" description="Basic and acidic residues" evidence="1">
    <location>
        <begin position="83"/>
        <end position="95"/>
    </location>
</feature>
<dbReference type="AlphaFoldDB" id="A0A0B7C0S9"/>
<accession>A0A0B7C0S9</accession>
<organism evidence="2">
    <name type="scientific">Arion vulgaris</name>
    <dbReference type="NCBI Taxonomy" id="1028688"/>
    <lineage>
        <taxon>Eukaryota</taxon>
        <taxon>Metazoa</taxon>
        <taxon>Spiralia</taxon>
        <taxon>Lophotrochozoa</taxon>
        <taxon>Mollusca</taxon>
        <taxon>Gastropoda</taxon>
        <taxon>Heterobranchia</taxon>
        <taxon>Euthyneura</taxon>
        <taxon>Panpulmonata</taxon>
        <taxon>Eupulmonata</taxon>
        <taxon>Stylommatophora</taxon>
        <taxon>Helicina</taxon>
        <taxon>Arionoidea</taxon>
        <taxon>Arionidae</taxon>
        <taxon>Arion</taxon>
    </lineage>
</organism>
<reference evidence="2" key="1">
    <citation type="submission" date="2014-12" db="EMBL/GenBank/DDBJ databases">
        <title>Insight into the proteome of Arion vulgaris.</title>
        <authorList>
            <person name="Aradska J."/>
            <person name="Bulat T."/>
            <person name="Smidak R."/>
            <person name="Sarate P."/>
            <person name="Gangsoo J."/>
            <person name="Sialana F."/>
            <person name="Bilban M."/>
            <person name="Lubec G."/>
        </authorList>
    </citation>
    <scope>NUCLEOTIDE SEQUENCE</scope>
    <source>
        <tissue evidence="2">Skin</tissue>
    </source>
</reference>
<evidence type="ECO:0000313" key="2">
    <source>
        <dbReference type="EMBL" id="CEK98241.1"/>
    </source>
</evidence>
<feature type="region of interest" description="Disordered" evidence="1">
    <location>
        <begin position="74"/>
        <end position="95"/>
    </location>
</feature>
<proteinExistence type="predicted"/>
<evidence type="ECO:0000256" key="1">
    <source>
        <dbReference type="SAM" id="MobiDB-lite"/>
    </source>
</evidence>
<protein>
    <submittedName>
        <fullName evidence="2">Uncharacterized protein</fullName>
    </submittedName>
</protein>
<feature type="non-terminal residue" evidence="2">
    <location>
        <position position="1"/>
    </location>
</feature>
<gene>
    <name evidence="2" type="primary">ORF218172</name>
</gene>